<evidence type="ECO:0000313" key="2">
    <source>
        <dbReference type="EMBL" id="KAF4303892.1"/>
    </source>
</evidence>
<evidence type="ECO:0000256" key="1">
    <source>
        <dbReference type="SAM" id="MobiDB-lite"/>
    </source>
</evidence>
<feature type="compositionally biased region" description="Polar residues" evidence="1">
    <location>
        <begin position="1"/>
        <end position="17"/>
    </location>
</feature>
<dbReference type="AlphaFoldDB" id="A0A8H4IP59"/>
<protein>
    <submittedName>
        <fullName evidence="2">Uncharacterized protein</fullName>
    </submittedName>
</protein>
<sequence length="495" mass="55599">MTPSTNQGGLHSGTTPSAAPGPICRPTTSALACRCAPLVLVGHFPPLQVSRKVHDVKQLSFIAANCCFHRVPESPVAAHGLCSKIDIRTVFCDSCVALISALLVSYYAKDTMEETRKLSAEALAHPGFKLDEKMKQALDMELRRDYETLGLAIRDVRRKQLQRADVVFSLENSRPIASVAVPRSYQKNGSEEMIEKNNVRLGYVKSPDYGRLSLNSYAWIRLHRYKKERKPEYFKRSTDAYKPGYHTVERPLDTSGWLRTPCRFYHFKLSGRALHKKHTKYCYMKVKYDEDVHPDLLEGLPPLDSSPSVPTSSAALAAALLCAALTFSAPPPSSNPSQTAVMYQSLNKCHHEVDSPRIDVNIGIDQAAVEIKPQRDMCAPCAALAAAERAWYAAILAKRDSIRSLPFGEVNSRVSAILAEAEVLARRRREQRQVLIEPYLHSAQDRERHAIKRWNDHNTKDPQHDSNEKAEEREEDMEEAEDGEDSADEVMEEDM</sequence>
<feature type="region of interest" description="Disordered" evidence="1">
    <location>
        <begin position="1"/>
        <end position="21"/>
    </location>
</feature>
<name>A0A8H4IP59_9PEZI</name>
<dbReference type="Proteomes" id="UP000572817">
    <property type="component" value="Unassembled WGS sequence"/>
</dbReference>
<comment type="caution">
    <text evidence="2">The sequence shown here is derived from an EMBL/GenBank/DDBJ whole genome shotgun (WGS) entry which is preliminary data.</text>
</comment>
<feature type="compositionally biased region" description="Acidic residues" evidence="1">
    <location>
        <begin position="473"/>
        <end position="495"/>
    </location>
</feature>
<gene>
    <name evidence="2" type="ORF">GTA08_BOTSDO08226</name>
</gene>
<dbReference type="EMBL" id="WWBZ02000051">
    <property type="protein sequence ID" value="KAF4303892.1"/>
    <property type="molecule type" value="Genomic_DNA"/>
</dbReference>
<proteinExistence type="predicted"/>
<accession>A0A8H4IP59</accession>
<keyword evidence="3" id="KW-1185">Reference proteome</keyword>
<feature type="region of interest" description="Disordered" evidence="1">
    <location>
        <begin position="451"/>
        <end position="495"/>
    </location>
</feature>
<feature type="compositionally biased region" description="Basic and acidic residues" evidence="1">
    <location>
        <begin position="451"/>
        <end position="472"/>
    </location>
</feature>
<organism evidence="2 3">
    <name type="scientific">Botryosphaeria dothidea</name>
    <dbReference type="NCBI Taxonomy" id="55169"/>
    <lineage>
        <taxon>Eukaryota</taxon>
        <taxon>Fungi</taxon>
        <taxon>Dikarya</taxon>
        <taxon>Ascomycota</taxon>
        <taxon>Pezizomycotina</taxon>
        <taxon>Dothideomycetes</taxon>
        <taxon>Dothideomycetes incertae sedis</taxon>
        <taxon>Botryosphaeriales</taxon>
        <taxon>Botryosphaeriaceae</taxon>
        <taxon>Botryosphaeria</taxon>
    </lineage>
</organism>
<evidence type="ECO:0000313" key="3">
    <source>
        <dbReference type="Proteomes" id="UP000572817"/>
    </source>
</evidence>
<reference evidence="2" key="1">
    <citation type="submission" date="2020-04" db="EMBL/GenBank/DDBJ databases">
        <title>Genome Assembly and Annotation of Botryosphaeria dothidea sdau 11-99, a Latent Pathogen of Apple Fruit Ring Rot in China.</title>
        <authorList>
            <person name="Yu C."/>
            <person name="Diao Y."/>
            <person name="Lu Q."/>
            <person name="Zhao J."/>
            <person name="Cui S."/>
            <person name="Peng C."/>
            <person name="He B."/>
            <person name="Liu H."/>
        </authorList>
    </citation>
    <scope>NUCLEOTIDE SEQUENCE [LARGE SCALE GENOMIC DNA]</scope>
    <source>
        <strain evidence="2">Sdau11-99</strain>
    </source>
</reference>